<evidence type="ECO:0000313" key="2">
    <source>
        <dbReference type="Proteomes" id="UP000016665"/>
    </source>
</evidence>
<proteinExistence type="predicted"/>
<reference evidence="1 2" key="1">
    <citation type="journal article" date="2012" name="Nature">
        <title>The genomic landscape of species divergence in Ficedula flycatchers.</title>
        <authorList>
            <person name="Ellegren H."/>
            <person name="Smeds L."/>
            <person name="Burri R."/>
            <person name="Olason P.I."/>
            <person name="Backstrom N."/>
            <person name="Kawakami T."/>
            <person name="Kunstner A."/>
            <person name="Makinen H."/>
            <person name="Nadachowska-Brzyska K."/>
            <person name="Qvarnstrom A."/>
            <person name="Uebbing S."/>
            <person name="Wolf J.B."/>
        </authorList>
    </citation>
    <scope>NUCLEOTIDE SEQUENCE [LARGE SCALE GENOMIC DNA]</scope>
</reference>
<reference evidence="1" key="3">
    <citation type="submission" date="2025-09" db="UniProtKB">
        <authorList>
            <consortium name="Ensembl"/>
        </authorList>
    </citation>
    <scope>IDENTIFICATION</scope>
</reference>
<reference evidence="1" key="2">
    <citation type="submission" date="2025-08" db="UniProtKB">
        <authorList>
            <consortium name="Ensembl"/>
        </authorList>
    </citation>
    <scope>IDENTIFICATION</scope>
</reference>
<dbReference type="Ensembl" id="ENSFALT00000038531.1">
    <property type="protein sequence ID" value="ENSFALP00000018833.1"/>
    <property type="gene ID" value="ENSFALG00000023334.1"/>
</dbReference>
<dbReference type="Proteomes" id="UP000016665">
    <property type="component" value="Chromosome 7"/>
</dbReference>
<dbReference type="AlphaFoldDB" id="A0A803V7X7"/>
<evidence type="ECO:0000313" key="1">
    <source>
        <dbReference type="Ensembl" id="ENSFALP00000018833.1"/>
    </source>
</evidence>
<organism evidence="1 2">
    <name type="scientific">Ficedula albicollis</name>
    <name type="common">Collared flycatcher</name>
    <name type="synonym">Muscicapa albicollis</name>
    <dbReference type="NCBI Taxonomy" id="59894"/>
    <lineage>
        <taxon>Eukaryota</taxon>
        <taxon>Metazoa</taxon>
        <taxon>Chordata</taxon>
        <taxon>Craniata</taxon>
        <taxon>Vertebrata</taxon>
        <taxon>Euteleostomi</taxon>
        <taxon>Archelosauria</taxon>
        <taxon>Archosauria</taxon>
        <taxon>Dinosauria</taxon>
        <taxon>Saurischia</taxon>
        <taxon>Theropoda</taxon>
        <taxon>Coelurosauria</taxon>
        <taxon>Aves</taxon>
        <taxon>Neognathae</taxon>
        <taxon>Neoaves</taxon>
        <taxon>Telluraves</taxon>
        <taxon>Australaves</taxon>
        <taxon>Passeriformes</taxon>
        <taxon>Muscicapidae</taxon>
        <taxon>Ficedula</taxon>
    </lineage>
</organism>
<accession>A0A803V7X7</accession>
<keyword evidence="2" id="KW-1185">Reference proteome</keyword>
<name>A0A803V7X7_FICAL</name>
<protein>
    <submittedName>
        <fullName evidence="1">Uncharacterized protein</fullName>
    </submittedName>
</protein>
<sequence length="72" mass="8488">GYTQKEGDLLIFLHLLRILWSNIVLKYACGKKCCSWFSDVYVCRYRIVTWISHLPTTLLLWAMSCRADDVLF</sequence>